<gene>
    <name evidence="6" type="ORF">QYT958_LOCUS18433</name>
</gene>
<evidence type="ECO:0000256" key="2">
    <source>
        <dbReference type="ARBA" id="ARBA00022980"/>
    </source>
</evidence>
<comment type="caution">
    <text evidence="6">The sequence shown here is derived from an EMBL/GenBank/DDBJ whole genome shotgun (WGS) entry which is preliminary data.</text>
</comment>
<evidence type="ECO:0000256" key="3">
    <source>
        <dbReference type="ARBA" id="ARBA00023274"/>
    </source>
</evidence>
<dbReference type="GO" id="GO:0006412">
    <property type="term" value="P:translation"/>
    <property type="evidence" value="ECO:0007669"/>
    <property type="project" value="InterPro"/>
</dbReference>
<dbReference type="GO" id="GO:1990904">
    <property type="term" value="C:ribonucleoprotein complex"/>
    <property type="evidence" value="ECO:0007669"/>
    <property type="project" value="UniProtKB-KW"/>
</dbReference>
<dbReference type="Gene3D" id="3.40.1370.10">
    <property type="match status" value="1"/>
</dbReference>
<dbReference type="GO" id="GO:0005840">
    <property type="term" value="C:ribosome"/>
    <property type="evidence" value="ECO:0007669"/>
    <property type="project" value="UniProtKB-KW"/>
</dbReference>
<dbReference type="EMBL" id="CAJOBR010002912">
    <property type="protein sequence ID" value="CAF4712178.1"/>
    <property type="molecule type" value="Genomic_DNA"/>
</dbReference>
<dbReference type="Pfam" id="PF14374">
    <property type="entry name" value="Ribos_L4_asso_C"/>
    <property type="match status" value="1"/>
</dbReference>
<dbReference type="Proteomes" id="UP000663848">
    <property type="component" value="Unassembled WGS sequence"/>
</dbReference>
<evidence type="ECO:0000256" key="1">
    <source>
        <dbReference type="ARBA" id="ARBA00010528"/>
    </source>
</evidence>
<feature type="domain" description="Large ribosomal subunit protein uL4 C-terminal" evidence="5">
    <location>
        <begin position="74"/>
        <end position="143"/>
    </location>
</feature>
<dbReference type="GO" id="GO:0003735">
    <property type="term" value="F:structural constituent of ribosome"/>
    <property type="evidence" value="ECO:0007669"/>
    <property type="project" value="InterPro"/>
</dbReference>
<keyword evidence="2" id="KW-0689">Ribosomal protein</keyword>
<evidence type="ECO:0000256" key="4">
    <source>
        <dbReference type="SAM" id="MobiDB-lite"/>
    </source>
</evidence>
<comment type="similarity">
    <text evidence="1">Belongs to the universal ribosomal protein uL4 family.</text>
</comment>
<feature type="compositionally biased region" description="Low complexity" evidence="4">
    <location>
        <begin position="188"/>
        <end position="200"/>
    </location>
</feature>
<protein>
    <recommendedName>
        <fullName evidence="5">Large ribosomal subunit protein uL4 C-terminal domain-containing protein</fullName>
    </recommendedName>
</protein>
<dbReference type="InterPro" id="IPR045240">
    <property type="entry name" value="Ribosomal_uL4_euk/arch"/>
</dbReference>
<dbReference type="InterPro" id="IPR023574">
    <property type="entry name" value="Ribosomal_uL4_dom_sf"/>
</dbReference>
<dbReference type="Pfam" id="PF00573">
    <property type="entry name" value="Ribosomal_L4"/>
    <property type="match status" value="1"/>
</dbReference>
<reference evidence="6" key="1">
    <citation type="submission" date="2021-02" db="EMBL/GenBank/DDBJ databases">
        <authorList>
            <person name="Nowell W R."/>
        </authorList>
    </citation>
    <scope>NUCLEOTIDE SEQUENCE</scope>
</reference>
<evidence type="ECO:0000313" key="7">
    <source>
        <dbReference type="Proteomes" id="UP000663848"/>
    </source>
</evidence>
<name>A0A821IZU6_9BILA</name>
<sequence>MKRGPVIVYDKDNGLKKAFRNIPGVSLLSVERLNLLRMAPGGHVGRFVMWTESAFKKLDALYGTWSKKSQLKVDFNLPQPMMTNSDLGRLLKAFEIQSVLRAPIKRQAHRKIKKNPLKNISLMSKLNPYASVQKRQTLLTQLKGRRTGTTAATKAAARKTRTHASIKAKRLAGVNLGKAKKAADVKKTTTTKTKTTVTKK</sequence>
<dbReference type="SUPFAM" id="SSF52166">
    <property type="entry name" value="Ribosomal protein L4"/>
    <property type="match status" value="1"/>
</dbReference>
<dbReference type="InterPro" id="IPR002136">
    <property type="entry name" value="Ribosomal_uL4"/>
</dbReference>
<accession>A0A821IZU6</accession>
<keyword evidence="3" id="KW-0687">Ribonucleoprotein</keyword>
<dbReference type="AlphaFoldDB" id="A0A821IZU6"/>
<dbReference type="InterPro" id="IPR025755">
    <property type="entry name" value="Ribos_uL4_C_dom"/>
</dbReference>
<evidence type="ECO:0000313" key="6">
    <source>
        <dbReference type="EMBL" id="CAF4712178.1"/>
    </source>
</evidence>
<evidence type="ECO:0000259" key="5">
    <source>
        <dbReference type="Pfam" id="PF14374"/>
    </source>
</evidence>
<organism evidence="6 7">
    <name type="scientific">Rotaria socialis</name>
    <dbReference type="NCBI Taxonomy" id="392032"/>
    <lineage>
        <taxon>Eukaryota</taxon>
        <taxon>Metazoa</taxon>
        <taxon>Spiralia</taxon>
        <taxon>Gnathifera</taxon>
        <taxon>Rotifera</taxon>
        <taxon>Eurotatoria</taxon>
        <taxon>Bdelloidea</taxon>
        <taxon>Philodinida</taxon>
        <taxon>Philodinidae</taxon>
        <taxon>Rotaria</taxon>
    </lineage>
</organism>
<feature type="region of interest" description="Disordered" evidence="4">
    <location>
        <begin position="180"/>
        <end position="200"/>
    </location>
</feature>
<proteinExistence type="inferred from homology"/>
<dbReference type="PANTHER" id="PTHR19431">
    <property type="entry name" value="60S RIBOSOMAL PROTEIN L4"/>
    <property type="match status" value="1"/>
</dbReference>